<dbReference type="AlphaFoldDB" id="I3IGT0"/>
<comment type="caution">
    <text evidence="1">The sequence shown here is derived from an EMBL/GenBank/DDBJ whole genome shotgun (WGS) entry which is preliminary data.</text>
</comment>
<evidence type="ECO:0000313" key="1">
    <source>
        <dbReference type="EMBL" id="GAB60925.1"/>
    </source>
</evidence>
<organism evidence="1 2">
    <name type="scientific">Candidatus Jettenia caeni</name>
    <dbReference type="NCBI Taxonomy" id="247490"/>
    <lineage>
        <taxon>Bacteria</taxon>
        <taxon>Pseudomonadati</taxon>
        <taxon>Planctomycetota</taxon>
        <taxon>Candidatus Brocadiia</taxon>
        <taxon>Candidatus Brocadiales</taxon>
        <taxon>Candidatus Brocadiaceae</taxon>
        <taxon>Candidatus Jettenia</taxon>
    </lineage>
</organism>
<keyword evidence="2" id="KW-1185">Reference proteome</keyword>
<name>I3IGT0_9BACT</name>
<sequence length="46" mass="5191">MKMGIGNLLGLGYSSISRRVSIMQSTISEDDKIHKQLEEIKSRIKV</sequence>
<evidence type="ECO:0008006" key="3">
    <source>
        <dbReference type="Google" id="ProtNLM"/>
    </source>
</evidence>
<evidence type="ECO:0000313" key="2">
    <source>
        <dbReference type="Proteomes" id="UP000002985"/>
    </source>
</evidence>
<dbReference type="Proteomes" id="UP000002985">
    <property type="component" value="Unassembled WGS sequence"/>
</dbReference>
<gene>
    <name evidence="1" type="ORF">KSU1_B0068</name>
</gene>
<dbReference type="EMBL" id="BAFH01000002">
    <property type="protein sequence ID" value="GAB60925.1"/>
    <property type="molecule type" value="Genomic_DNA"/>
</dbReference>
<reference evidence="1 2" key="1">
    <citation type="journal article" date="2012" name="FEBS Lett.">
        <title>Anammox organism KSU-1 expresses a NirK-type copper-containing nitrite reductase instead of a NirS-type with cytochrome cd1.</title>
        <authorList>
            <person name="Hira D."/>
            <person name="Toh H."/>
            <person name="Migita C.T."/>
            <person name="Okubo H."/>
            <person name="Nishiyama T."/>
            <person name="Hattori M."/>
            <person name="Furukawa K."/>
            <person name="Fujii T."/>
        </authorList>
    </citation>
    <scope>NUCLEOTIDE SEQUENCE [LARGE SCALE GENOMIC DNA]</scope>
</reference>
<accession>I3IGT0</accession>
<protein>
    <recommendedName>
        <fullName evidence="3">Transposase</fullName>
    </recommendedName>
</protein>
<dbReference type="STRING" id="247490.KSU1_B0068"/>
<proteinExistence type="predicted"/>